<dbReference type="EMBL" id="FNEJ01000020">
    <property type="protein sequence ID" value="SDJ17174.1"/>
    <property type="molecule type" value="Genomic_DNA"/>
</dbReference>
<proteinExistence type="predicted"/>
<protein>
    <submittedName>
        <fullName evidence="1">Tellurite resistance protein TerB</fullName>
    </submittedName>
</protein>
<keyword evidence="2" id="KW-1185">Reference proteome</keyword>
<gene>
    <name evidence="1" type="ORF">SAMN04487993_102070</name>
</gene>
<dbReference type="InterPro" id="IPR029024">
    <property type="entry name" value="TerB-like"/>
</dbReference>
<organism evidence="1 2">
    <name type="scientific">Salipiger marinus</name>
    <dbReference type="NCBI Taxonomy" id="555512"/>
    <lineage>
        <taxon>Bacteria</taxon>
        <taxon>Pseudomonadati</taxon>
        <taxon>Pseudomonadota</taxon>
        <taxon>Alphaproteobacteria</taxon>
        <taxon>Rhodobacterales</taxon>
        <taxon>Roseobacteraceae</taxon>
        <taxon>Salipiger</taxon>
    </lineage>
</organism>
<accession>A0A1G8RJB4</accession>
<name>A0A1G8RJB4_9RHOB</name>
<dbReference type="STRING" id="555512.SAMN04487993_102070"/>
<sequence length="159" mass="16595">MRRAAAPSVLSVPGPLRGFGLRRALGRGLRYWLAAPEASPLDPCDVPVALGALLLRAAASDYRDVLGEAALIDAVLARRHDLTAAEAAEMRATCEAVAVWAPETAIFAALLCEAVAYRDRLALALCLCDVLAADPAALVLAEAVLGVPQGALTRDLREG</sequence>
<dbReference type="AlphaFoldDB" id="A0A1G8RJB4"/>
<evidence type="ECO:0000313" key="2">
    <source>
        <dbReference type="Proteomes" id="UP000199093"/>
    </source>
</evidence>
<dbReference type="SUPFAM" id="SSF158682">
    <property type="entry name" value="TerB-like"/>
    <property type="match status" value="1"/>
</dbReference>
<reference evidence="1 2" key="1">
    <citation type="submission" date="2016-10" db="EMBL/GenBank/DDBJ databases">
        <authorList>
            <person name="de Groot N.N."/>
        </authorList>
    </citation>
    <scope>NUCLEOTIDE SEQUENCE [LARGE SCALE GENOMIC DNA]</scope>
    <source>
        <strain evidence="1 2">DSM 26424</strain>
    </source>
</reference>
<evidence type="ECO:0000313" key="1">
    <source>
        <dbReference type="EMBL" id="SDJ17174.1"/>
    </source>
</evidence>
<dbReference type="Proteomes" id="UP000199093">
    <property type="component" value="Unassembled WGS sequence"/>
</dbReference>